<dbReference type="NCBIfam" id="TIGR01173">
    <property type="entry name" value="glmU"/>
    <property type="match status" value="1"/>
</dbReference>
<dbReference type="EMBL" id="DXAN01000001">
    <property type="protein sequence ID" value="HJA07578.1"/>
    <property type="molecule type" value="Genomic_DNA"/>
</dbReference>
<feature type="binding site" evidence="18">
    <location>
        <position position="252"/>
    </location>
    <ligand>
        <name>UDP-N-acetyl-alpha-D-glucosamine</name>
        <dbReference type="ChEBI" id="CHEBI:57705"/>
    </ligand>
</feature>
<evidence type="ECO:0000256" key="9">
    <source>
        <dbReference type="ARBA" id="ARBA00022842"/>
    </source>
</evidence>
<comment type="subcellular location">
    <subcellularLocation>
        <location evidence="1 18">Cytoplasm</location>
    </subcellularLocation>
</comment>
<dbReference type="NCBIfam" id="NF010936">
    <property type="entry name" value="PRK14356.1"/>
    <property type="match status" value="1"/>
</dbReference>
<feature type="region of interest" description="N-acetyltransferase" evidence="18">
    <location>
        <begin position="276"/>
        <end position="476"/>
    </location>
</feature>
<dbReference type="GO" id="GO:0019134">
    <property type="term" value="F:glucosamine-1-phosphate N-acetyltransferase activity"/>
    <property type="evidence" value="ECO:0007669"/>
    <property type="project" value="UniProtKB-UniRule"/>
</dbReference>
<sequence length="476" mass="49817">MTHIPGGALSPADPRLDALILAAGKGTRMPSPRPKVLQTLVGESMLGLVYAALAALPGVERVLTLVGYEADLVRAEAERCARRGPRPDEAANCIEQVEQRGTGHALMTALPELENGCGRVLVVNGDTPLLPSAALRRFVTEAAGADLAFATLRLDDPGAFGRVVRDRVGQVAAIVEAKDYDEARHGREPHEINAGVYLLNVDAARRLLPKLTNDNKSGEYYITDLVALAVAEGMSVLGLPVEADTDAWLGVNTPAELAVAEESLRRRRAAELLASGVILHSPGAIRVSLFAEVEPGAELFGPCEIYGDSRVAAGALIESHCVLRNAVVGAGARVRSFCHLEDAVVGAACQVGPYARLRPGAVMEEESHAGNFVEMKKARLGKGSKANHLTYLGDAEVGPGVNVGAGTITCNYDGRNKHRTVIGAGAFIGSNTALVAPVTVGECALVGAGSVITKDVPAETLAVGRGRQVNVPRRKG</sequence>
<dbReference type="InterPro" id="IPR018357">
    <property type="entry name" value="Hexapep_transf_CS"/>
</dbReference>
<dbReference type="GO" id="GO:0006048">
    <property type="term" value="P:UDP-N-acetylglucosamine biosynthetic process"/>
    <property type="evidence" value="ECO:0007669"/>
    <property type="project" value="InterPro"/>
</dbReference>
<evidence type="ECO:0000256" key="16">
    <source>
        <dbReference type="ARBA" id="ARBA00048493"/>
    </source>
</evidence>
<keyword evidence="12 18" id="KW-0511">Multifunctional enzyme</keyword>
<dbReference type="PANTHER" id="PTHR43584">
    <property type="entry name" value="NUCLEOTIDYL TRANSFERASE"/>
    <property type="match status" value="1"/>
</dbReference>
<feature type="binding site" evidence="18">
    <location>
        <position position="448"/>
    </location>
    <ligand>
        <name>acetyl-CoA</name>
        <dbReference type="ChEBI" id="CHEBI:57288"/>
    </ligand>
</feature>
<dbReference type="GO" id="GO:0008360">
    <property type="term" value="P:regulation of cell shape"/>
    <property type="evidence" value="ECO:0007669"/>
    <property type="project" value="UniProtKB-KW"/>
</dbReference>
<comment type="cofactor">
    <cofactor evidence="18">
        <name>Mg(2+)</name>
        <dbReference type="ChEBI" id="CHEBI:18420"/>
    </cofactor>
    <text evidence="18">Binds 1 Mg(2+) ion per subunit.</text>
</comment>
<feature type="binding site" evidence="18">
    <location>
        <position position="430"/>
    </location>
    <ligand>
        <name>acetyl-CoA</name>
        <dbReference type="ChEBI" id="CHEBI:57288"/>
    </ligand>
</feature>
<feature type="binding site" evidence="18">
    <location>
        <position position="465"/>
    </location>
    <ligand>
        <name>acetyl-CoA</name>
        <dbReference type="ChEBI" id="CHEBI:57288"/>
    </ligand>
</feature>
<feature type="region of interest" description="Linker" evidence="18">
    <location>
        <begin position="255"/>
        <end position="275"/>
    </location>
</feature>
<feature type="binding site" evidence="18">
    <location>
        <begin position="101"/>
        <end position="102"/>
    </location>
    <ligand>
        <name>UDP-N-acetyl-alpha-D-glucosamine</name>
        <dbReference type="ChEBI" id="CHEBI:57705"/>
    </ligand>
</feature>
<dbReference type="InterPro" id="IPR005882">
    <property type="entry name" value="Bifunctional_GlmU"/>
</dbReference>
<dbReference type="GO" id="GO:0005737">
    <property type="term" value="C:cytoplasm"/>
    <property type="evidence" value="ECO:0007669"/>
    <property type="project" value="UniProtKB-SubCell"/>
</dbReference>
<name>A0A9D2KLK8_9BACT</name>
<accession>A0A9D2KLK8</accession>
<feature type="binding site" evidence="18">
    <location>
        <begin position="21"/>
        <end position="24"/>
    </location>
    <ligand>
        <name>UDP-N-acetyl-alpha-D-glucosamine</name>
        <dbReference type="ChEBI" id="CHEBI:57705"/>
    </ligand>
</feature>
<feature type="binding site" evidence="18">
    <location>
        <position position="176"/>
    </location>
    <ligand>
        <name>UDP-N-acetyl-alpha-D-glucosamine</name>
        <dbReference type="ChEBI" id="CHEBI:57705"/>
    </ligand>
</feature>
<evidence type="ECO:0000256" key="3">
    <source>
        <dbReference type="ARBA" id="ARBA00007947"/>
    </source>
</evidence>
<evidence type="ECO:0000256" key="4">
    <source>
        <dbReference type="ARBA" id="ARBA00022490"/>
    </source>
</evidence>
<feature type="binding site" evidence="18">
    <location>
        <position position="193"/>
    </location>
    <ligand>
        <name>UDP-N-acetyl-alpha-D-glucosamine</name>
        <dbReference type="ChEBI" id="CHEBI:57705"/>
    </ligand>
</feature>
<dbReference type="GO" id="GO:0000287">
    <property type="term" value="F:magnesium ion binding"/>
    <property type="evidence" value="ECO:0007669"/>
    <property type="project" value="UniProtKB-UniRule"/>
</dbReference>
<dbReference type="InterPro" id="IPR025877">
    <property type="entry name" value="MobA-like_NTP_Trfase"/>
</dbReference>
<gene>
    <name evidence="18 20" type="primary">glmU</name>
    <name evidence="20" type="ORF">H9962_00085</name>
</gene>
<evidence type="ECO:0000256" key="8">
    <source>
        <dbReference type="ARBA" id="ARBA00022737"/>
    </source>
</evidence>
<dbReference type="GO" id="GO:0071555">
    <property type="term" value="P:cell wall organization"/>
    <property type="evidence" value="ECO:0007669"/>
    <property type="project" value="UniProtKB-KW"/>
</dbReference>
<dbReference type="Proteomes" id="UP000824225">
    <property type="component" value="Unassembled WGS sequence"/>
</dbReference>
<dbReference type="InterPro" id="IPR050065">
    <property type="entry name" value="GlmU-like"/>
</dbReference>
<dbReference type="InterPro" id="IPR038009">
    <property type="entry name" value="GlmU_C_LbH"/>
</dbReference>
<dbReference type="HAMAP" id="MF_01631">
    <property type="entry name" value="GlmU"/>
    <property type="match status" value="1"/>
</dbReference>
<evidence type="ECO:0000256" key="6">
    <source>
        <dbReference type="ARBA" id="ARBA00022695"/>
    </source>
</evidence>
<evidence type="ECO:0000256" key="2">
    <source>
        <dbReference type="ARBA" id="ARBA00007707"/>
    </source>
</evidence>
<feature type="binding site" evidence="18">
    <location>
        <position position="126"/>
    </location>
    <ligand>
        <name>Mg(2+)</name>
        <dbReference type="ChEBI" id="CHEBI:18420"/>
    </ligand>
</feature>
<keyword evidence="4 18" id="KW-0963">Cytoplasm</keyword>
<feature type="binding site" evidence="18">
    <location>
        <begin position="411"/>
        <end position="412"/>
    </location>
    <ligand>
        <name>acetyl-CoA</name>
        <dbReference type="ChEBI" id="CHEBI:57288"/>
    </ligand>
</feature>
<dbReference type="Pfam" id="PF12804">
    <property type="entry name" value="NTP_transf_3"/>
    <property type="match status" value="1"/>
</dbReference>
<evidence type="ECO:0000256" key="15">
    <source>
        <dbReference type="ARBA" id="ARBA00048247"/>
    </source>
</evidence>
<evidence type="ECO:0000256" key="14">
    <source>
        <dbReference type="ARBA" id="ARBA00023316"/>
    </source>
</evidence>
<keyword evidence="8 18" id="KW-0677">Repeat</keyword>
<organism evidence="20 21">
    <name type="scientific">Candidatus Mailhella merdigallinarum</name>
    <dbReference type="NCBI Taxonomy" id="2838658"/>
    <lineage>
        <taxon>Bacteria</taxon>
        <taxon>Pseudomonadati</taxon>
        <taxon>Thermodesulfobacteriota</taxon>
        <taxon>Desulfovibrionia</taxon>
        <taxon>Desulfovibrionales</taxon>
        <taxon>Desulfovibrionaceae</taxon>
        <taxon>Mailhella</taxon>
    </lineage>
</organism>
<evidence type="ECO:0000256" key="13">
    <source>
        <dbReference type="ARBA" id="ARBA00023315"/>
    </source>
</evidence>
<keyword evidence="10 18" id="KW-0133">Cell shape</keyword>
<evidence type="ECO:0000256" key="1">
    <source>
        <dbReference type="ARBA" id="ARBA00004496"/>
    </source>
</evidence>
<dbReference type="GO" id="GO:0003977">
    <property type="term" value="F:UDP-N-acetylglucosamine diphosphorylase activity"/>
    <property type="evidence" value="ECO:0007669"/>
    <property type="project" value="UniProtKB-UniRule"/>
</dbReference>
<evidence type="ECO:0000256" key="11">
    <source>
        <dbReference type="ARBA" id="ARBA00022984"/>
    </source>
</evidence>
<dbReference type="GO" id="GO:0016020">
    <property type="term" value="C:membrane"/>
    <property type="evidence" value="ECO:0007669"/>
    <property type="project" value="GOC"/>
</dbReference>
<keyword evidence="5 18" id="KW-0808">Transferase</keyword>
<comment type="similarity">
    <text evidence="2 18">In the C-terminal section; belongs to the transferase hexapeptide repeat family.</text>
</comment>
<dbReference type="Gene3D" id="3.90.550.10">
    <property type="entry name" value="Spore Coat Polysaccharide Biosynthesis Protein SpsA, Chain A"/>
    <property type="match status" value="1"/>
</dbReference>
<keyword evidence="11 18" id="KW-0573">Peptidoglycan synthesis</keyword>
<feature type="binding site" evidence="18">
    <location>
        <position position="402"/>
    </location>
    <ligand>
        <name>UDP-N-acetyl-alpha-D-glucosamine</name>
        <dbReference type="ChEBI" id="CHEBI:57705"/>
    </ligand>
</feature>
<evidence type="ECO:0000313" key="21">
    <source>
        <dbReference type="Proteomes" id="UP000824225"/>
    </source>
</evidence>
<dbReference type="SUPFAM" id="SSF51161">
    <property type="entry name" value="Trimeric LpxA-like enzymes"/>
    <property type="match status" value="1"/>
</dbReference>
<evidence type="ECO:0000259" key="19">
    <source>
        <dbReference type="Pfam" id="PF12804"/>
    </source>
</evidence>
<keyword evidence="6 18" id="KW-0548">Nucleotidyltransferase</keyword>
<dbReference type="PROSITE" id="PS00101">
    <property type="entry name" value="HEXAPEP_TRANSFERASES"/>
    <property type="match status" value="1"/>
</dbReference>
<dbReference type="AlphaFoldDB" id="A0A9D2KLK8"/>
<keyword evidence="13 18" id="KW-0012">Acyltransferase</keyword>
<evidence type="ECO:0000256" key="18">
    <source>
        <dbReference type="HAMAP-Rule" id="MF_01631"/>
    </source>
</evidence>
<keyword evidence="14 18" id="KW-0961">Cell wall biogenesis/degradation</keyword>
<feature type="binding site" evidence="18">
    <location>
        <position position="96"/>
    </location>
    <ligand>
        <name>UDP-N-acetyl-alpha-D-glucosamine</name>
        <dbReference type="ChEBI" id="CHEBI:57705"/>
    </ligand>
</feature>
<feature type="binding site" evidence="18">
    <location>
        <position position="391"/>
    </location>
    <ligand>
        <name>UDP-N-acetyl-alpha-D-glucosamine</name>
        <dbReference type="ChEBI" id="CHEBI:57705"/>
    </ligand>
</feature>
<feature type="region of interest" description="Pyrophosphorylase" evidence="18">
    <location>
        <begin position="1"/>
        <end position="254"/>
    </location>
</feature>
<comment type="pathway">
    <text evidence="18">Nucleotide-sugar biosynthesis; UDP-N-acetyl-alpha-D-glucosamine biosynthesis; N-acetyl-alpha-D-glucosamine 1-phosphate from alpha-D-glucosamine 6-phosphate (route II): step 2/2.</text>
</comment>
<dbReference type="InterPro" id="IPR001451">
    <property type="entry name" value="Hexapep"/>
</dbReference>
<feature type="binding site" evidence="18">
    <location>
        <position position="252"/>
    </location>
    <ligand>
        <name>Mg(2+)</name>
        <dbReference type="ChEBI" id="CHEBI:18420"/>
    </ligand>
</feature>
<evidence type="ECO:0000256" key="12">
    <source>
        <dbReference type="ARBA" id="ARBA00023268"/>
    </source>
</evidence>
<evidence type="ECO:0000256" key="5">
    <source>
        <dbReference type="ARBA" id="ARBA00022679"/>
    </source>
</evidence>
<feature type="binding site" evidence="18">
    <location>
        <position position="161"/>
    </location>
    <ligand>
        <name>UDP-N-acetyl-alpha-D-glucosamine</name>
        <dbReference type="ChEBI" id="CHEBI:57705"/>
    </ligand>
</feature>
<keyword evidence="7 18" id="KW-0479">Metal-binding</keyword>
<keyword evidence="9 18" id="KW-0460">Magnesium</keyword>
<comment type="pathway">
    <text evidence="18">Nucleotide-sugar biosynthesis; UDP-N-acetyl-alpha-D-glucosamine biosynthesis; UDP-N-acetyl-alpha-D-glucosamine from N-acetyl-alpha-D-glucosamine 1-phosphate: step 1/1.</text>
</comment>
<dbReference type="GO" id="GO:0009245">
    <property type="term" value="P:lipid A biosynthetic process"/>
    <property type="evidence" value="ECO:0007669"/>
    <property type="project" value="UniProtKB-UniRule"/>
</dbReference>
<comment type="subunit">
    <text evidence="18">Homotrimer.</text>
</comment>
<dbReference type="CDD" id="cd03353">
    <property type="entry name" value="LbH_GlmU_C"/>
    <property type="match status" value="1"/>
</dbReference>
<comment type="similarity">
    <text evidence="3 18">In the N-terminal section; belongs to the N-acetylglucosamine-1-phosphate uridyltransferase family.</text>
</comment>
<dbReference type="InterPro" id="IPR011004">
    <property type="entry name" value="Trimer_LpxA-like_sf"/>
</dbReference>
<evidence type="ECO:0000256" key="7">
    <source>
        <dbReference type="ARBA" id="ARBA00022723"/>
    </source>
</evidence>
<dbReference type="SUPFAM" id="SSF53448">
    <property type="entry name" value="Nucleotide-diphospho-sugar transferases"/>
    <property type="match status" value="1"/>
</dbReference>
<dbReference type="EC" id="2.7.7.23" evidence="18"/>
<dbReference type="GO" id="GO:0009252">
    <property type="term" value="P:peptidoglycan biosynthetic process"/>
    <property type="evidence" value="ECO:0007669"/>
    <property type="project" value="UniProtKB-UniRule"/>
</dbReference>
<dbReference type="PANTHER" id="PTHR43584:SF3">
    <property type="entry name" value="BIFUNCTIONAL PROTEIN GLMU"/>
    <property type="match status" value="1"/>
</dbReference>
<comment type="catalytic activity">
    <reaction evidence="15 18">
        <text>alpha-D-glucosamine 1-phosphate + acetyl-CoA = N-acetyl-alpha-D-glucosamine 1-phosphate + CoA + H(+)</text>
        <dbReference type="Rhea" id="RHEA:13725"/>
        <dbReference type="ChEBI" id="CHEBI:15378"/>
        <dbReference type="ChEBI" id="CHEBI:57287"/>
        <dbReference type="ChEBI" id="CHEBI:57288"/>
        <dbReference type="ChEBI" id="CHEBI:57776"/>
        <dbReference type="ChEBI" id="CHEBI:58516"/>
        <dbReference type="EC" id="2.3.1.157"/>
    </reaction>
</comment>
<comment type="function">
    <text evidence="17 18">Catalyzes the last two sequential reactions in the de novo biosynthetic pathway for UDP-N-acetylglucosamine (UDP-GlcNAc). The C-terminal domain catalyzes the transfer of acetyl group from acetyl coenzyme A to glucosamine-1-phosphate (GlcN-1-P) to produce N-acetylglucosamine-1-phosphate (GlcNAc-1-P), which is converted into UDP-GlcNAc by the transfer of uridine 5-monophosphate (from uridine 5-triphosphate), a reaction catalyzed by the N-terminal domain.</text>
</comment>
<dbReference type="Pfam" id="PF00132">
    <property type="entry name" value="Hexapep"/>
    <property type="match status" value="1"/>
</dbReference>
<comment type="caution">
    <text evidence="20">The sequence shown here is derived from an EMBL/GenBank/DDBJ whole genome shotgun (WGS) entry which is preliminary data.</text>
</comment>
<feature type="binding site" evidence="18">
    <location>
        <position position="358"/>
    </location>
    <ligand>
        <name>UDP-N-acetyl-alpha-D-glucosamine</name>
        <dbReference type="ChEBI" id="CHEBI:57705"/>
    </ligand>
</feature>
<comment type="pathway">
    <text evidence="18">Bacterial outer membrane biogenesis; LPS lipid A biosynthesis.</text>
</comment>
<feature type="active site" description="Proton acceptor" evidence="18">
    <location>
        <position position="388"/>
    </location>
</feature>
<reference evidence="20" key="2">
    <citation type="submission" date="2021-04" db="EMBL/GenBank/DDBJ databases">
        <authorList>
            <person name="Gilroy R."/>
        </authorList>
    </citation>
    <scope>NUCLEOTIDE SEQUENCE</scope>
    <source>
        <strain evidence="20">CHK186-16707</strain>
    </source>
</reference>
<dbReference type="CDD" id="cd02540">
    <property type="entry name" value="GT2_GlmU_N_bac"/>
    <property type="match status" value="1"/>
</dbReference>
<dbReference type="InterPro" id="IPR029044">
    <property type="entry name" value="Nucleotide-diphossugar_trans"/>
</dbReference>
<protein>
    <recommendedName>
        <fullName evidence="18">Bifunctional protein GlmU</fullName>
    </recommendedName>
    <domain>
        <recommendedName>
            <fullName evidence="18">UDP-N-acetylglucosamine pyrophosphorylase</fullName>
            <ecNumber evidence="18">2.7.7.23</ecNumber>
        </recommendedName>
        <alternativeName>
            <fullName evidence="18">N-acetylglucosamine-1-phosphate uridyltransferase</fullName>
        </alternativeName>
    </domain>
    <domain>
        <recommendedName>
            <fullName evidence="18">Glucosamine-1-phosphate N-acetyltransferase</fullName>
            <ecNumber evidence="18">2.3.1.157</ecNumber>
        </recommendedName>
    </domain>
</protein>
<evidence type="ECO:0000256" key="10">
    <source>
        <dbReference type="ARBA" id="ARBA00022960"/>
    </source>
</evidence>
<feature type="binding site" evidence="18">
    <location>
        <position position="376"/>
    </location>
    <ligand>
        <name>UDP-N-acetyl-alpha-D-glucosamine</name>
        <dbReference type="ChEBI" id="CHEBI:57705"/>
    </ligand>
</feature>
<comment type="caution">
    <text evidence="18">Lacks conserved residue(s) required for the propagation of feature annotation.</text>
</comment>
<dbReference type="GO" id="GO:0000902">
    <property type="term" value="P:cell morphogenesis"/>
    <property type="evidence" value="ECO:0007669"/>
    <property type="project" value="UniProtKB-UniRule"/>
</dbReference>
<proteinExistence type="inferred from homology"/>
<evidence type="ECO:0000256" key="17">
    <source>
        <dbReference type="ARBA" id="ARBA00049628"/>
    </source>
</evidence>
<dbReference type="EC" id="2.3.1.157" evidence="18"/>
<feature type="binding site" evidence="18">
    <location>
        <position position="405"/>
    </location>
    <ligand>
        <name>acetyl-CoA</name>
        <dbReference type="ChEBI" id="CHEBI:57288"/>
    </ligand>
</feature>
<evidence type="ECO:0000313" key="20">
    <source>
        <dbReference type="EMBL" id="HJA07578.1"/>
    </source>
</evidence>
<comment type="catalytic activity">
    <reaction evidence="16 18">
        <text>N-acetyl-alpha-D-glucosamine 1-phosphate + UTP + H(+) = UDP-N-acetyl-alpha-D-glucosamine + diphosphate</text>
        <dbReference type="Rhea" id="RHEA:13509"/>
        <dbReference type="ChEBI" id="CHEBI:15378"/>
        <dbReference type="ChEBI" id="CHEBI:33019"/>
        <dbReference type="ChEBI" id="CHEBI:46398"/>
        <dbReference type="ChEBI" id="CHEBI:57705"/>
        <dbReference type="ChEBI" id="CHEBI:57776"/>
        <dbReference type="EC" id="2.7.7.23"/>
    </reaction>
</comment>
<reference evidence="20" key="1">
    <citation type="journal article" date="2021" name="PeerJ">
        <title>Extensive microbial diversity within the chicken gut microbiome revealed by metagenomics and culture.</title>
        <authorList>
            <person name="Gilroy R."/>
            <person name="Ravi A."/>
            <person name="Getino M."/>
            <person name="Pursley I."/>
            <person name="Horton D.L."/>
            <person name="Alikhan N.F."/>
            <person name="Baker D."/>
            <person name="Gharbi K."/>
            <person name="Hall N."/>
            <person name="Watson M."/>
            <person name="Adriaenssens E.M."/>
            <person name="Foster-Nyarko E."/>
            <person name="Jarju S."/>
            <person name="Secka A."/>
            <person name="Antonio M."/>
            <person name="Oren A."/>
            <person name="Chaudhuri R.R."/>
            <person name="La Ragione R."/>
            <person name="Hildebrand F."/>
            <person name="Pallen M.J."/>
        </authorList>
    </citation>
    <scope>NUCLEOTIDE SEQUENCE</scope>
    <source>
        <strain evidence="20">CHK186-16707</strain>
    </source>
</reference>
<feature type="domain" description="MobA-like NTP transferase" evidence="19">
    <location>
        <begin position="18"/>
        <end position="153"/>
    </location>
</feature>
<dbReference type="Gene3D" id="2.160.10.10">
    <property type="entry name" value="Hexapeptide repeat proteins"/>
    <property type="match status" value="1"/>
</dbReference>
<feature type="binding site" evidence="18">
    <location>
        <position position="35"/>
    </location>
    <ligand>
        <name>UDP-N-acetyl-alpha-D-glucosamine</name>
        <dbReference type="ChEBI" id="CHEBI:57705"/>
    </ligand>
</feature>